<dbReference type="EMBL" id="KQ976745">
    <property type="protein sequence ID" value="KYM75396.1"/>
    <property type="molecule type" value="Genomic_DNA"/>
</dbReference>
<keyword evidence="2" id="KW-1185">Reference proteome</keyword>
<sequence>MEDANDTLRTSYLFFLFFYETDKTIIYFRGVRNIEKKISKEDIYSSCQQLRSPNTSKSNKQFQTRALQFPRGDADAIVSIHSLIHSLTQGLTLLMHHTLLFPTSQTRAACAARNAYTADGTRHHRIGEEAWRGTL</sequence>
<proteinExistence type="predicted"/>
<gene>
    <name evidence="1" type="ORF">ALC53_14092</name>
</gene>
<name>A0A195AT75_9HYME</name>
<dbReference type="Proteomes" id="UP000078540">
    <property type="component" value="Unassembled WGS sequence"/>
</dbReference>
<protein>
    <submittedName>
        <fullName evidence="1">Uncharacterized protein</fullName>
    </submittedName>
</protein>
<evidence type="ECO:0000313" key="2">
    <source>
        <dbReference type="Proteomes" id="UP000078540"/>
    </source>
</evidence>
<accession>A0A195AT75</accession>
<dbReference type="AlphaFoldDB" id="A0A195AT75"/>
<evidence type="ECO:0000313" key="1">
    <source>
        <dbReference type="EMBL" id="KYM75396.1"/>
    </source>
</evidence>
<organism evidence="1 2">
    <name type="scientific">Atta colombica</name>
    <dbReference type="NCBI Taxonomy" id="520822"/>
    <lineage>
        <taxon>Eukaryota</taxon>
        <taxon>Metazoa</taxon>
        <taxon>Ecdysozoa</taxon>
        <taxon>Arthropoda</taxon>
        <taxon>Hexapoda</taxon>
        <taxon>Insecta</taxon>
        <taxon>Pterygota</taxon>
        <taxon>Neoptera</taxon>
        <taxon>Endopterygota</taxon>
        <taxon>Hymenoptera</taxon>
        <taxon>Apocrita</taxon>
        <taxon>Aculeata</taxon>
        <taxon>Formicoidea</taxon>
        <taxon>Formicidae</taxon>
        <taxon>Myrmicinae</taxon>
        <taxon>Atta</taxon>
    </lineage>
</organism>
<reference evidence="1 2" key="1">
    <citation type="submission" date="2015-09" db="EMBL/GenBank/DDBJ databases">
        <title>Atta colombica WGS genome.</title>
        <authorList>
            <person name="Nygaard S."/>
            <person name="Hu H."/>
            <person name="Boomsma J."/>
            <person name="Zhang G."/>
        </authorList>
    </citation>
    <scope>NUCLEOTIDE SEQUENCE [LARGE SCALE GENOMIC DNA]</scope>
    <source>
        <strain evidence="1">Treedump-2</strain>
        <tissue evidence="1">Whole body</tissue>
    </source>
</reference>